<gene>
    <name evidence="2" type="ORF">HFA01_07930</name>
</gene>
<evidence type="ECO:0000313" key="3">
    <source>
        <dbReference type="Proteomes" id="UP000321886"/>
    </source>
</evidence>
<dbReference type="Proteomes" id="UP000321886">
    <property type="component" value="Unassembled WGS sequence"/>
</dbReference>
<dbReference type="AlphaFoldDB" id="A0A511WPY5"/>
<keyword evidence="1" id="KW-1133">Transmembrane helix</keyword>
<sequence>MCYVLKESVSKLRIDLQYYRFKKVMLLKKRGVLSFAGTILLLLAVWMMVGKAGAYDEPGEALHATEEGLTLIPVQQVDGEALFFFIKDDRHFGAAKVQKGIFGWKAGMMSMNPLDRERIGEELNRLFVHGYDLVYSLVRKGDERSVKVGDEKATMLNVKSLLPEESEWIKLRWKDLYVWYIEKPFHSDNEIKLLHKPDGEVIDSMVFKR</sequence>
<accession>A0A511WPY5</accession>
<reference evidence="2 3" key="1">
    <citation type="submission" date="2019-07" db="EMBL/GenBank/DDBJ databases">
        <title>Whole genome shotgun sequence of Halobacillus faecis NBRC 103569.</title>
        <authorList>
            <person name="Hosoyama A."/>
            <person name="Uohara A."/>
            <person name="Ohji S."/>
            <person name="Ichikawa N."/>
        </authorList>
    </citation>
    <scope>NUCLEOTIDE SEQUENCE [LARGE SCALE GENOMIC DNA]</scope>
    <source>
        <strain evidence="2 3">NBRC 103569</strain>
    </source>
</reference>
<keyword evidence="1" id="KW-0812">Transmembrane</keyword>
<keyword evidence="3" id="KW-1185">Reference proteome</keyword>
<keyword evidence="1" id="KW-0472">Membrane</keyword>
<comment type="caution">
    <text evidence="2">The sequence shown here is derived from an EMBL/GenBank/DDBJ whole genome shotgun (WGS) entry which is preliminary data.</text>
</comment>
<name>A0A511WPY5_9BACI</name>
<proteinExistence type="predicted"/>
<feature type="transmembrane region" description="Helical" evidence="1">
    <location>
        <begin position="31"/>
        <end position="49"/>
    </location>
</feature>
<evidence type="ECO:0000256" key="1">
    <source>
        <dbReference type="SAM" id="Phobius"/>
    </source>
</evidence>
<dbReference type="EMBL" id="BJYD01000006">
    <property type="protein sequence ID" value="GEN52531.1"/>
    <property type="molecule type" value="Genomic_DNA"/>
</dbReference>
<organism evidence="2 3">
    <name type="scientific">Halobacillus faecis</name>
    <dbReference type="NCBI Taxonomy" id="360184"/>
    <lineage>
        <taxon>Bacteria</taxon>
        <taxon>Bacillati</taxon>
        <taxon>Bacillota</taxon>
        <taxon>Bacilli</taxon>
        <taxon>Bacillales</taxon>
        <taxon>Bacillaceae</taxon>
        <taxon>Halobacillus</taxon>
    </lineage>
</organism>
<protein>
    <submittedName>
        <fullName evidence="2">Uncharacterized protein</fullName>
    </submittedName>
</protein>
<evidence type="ECO:0000313" key="2">
    <source>
        <dbReference type="EMBL" id="GEN52531.1"/>
    </source>
</evidence>